<dbReference type="EMBL" id="JAJVCN010000003">
    <property type="protein sequence ID" value="MCE7008547.1"/>
    <property type="molecule type" value="Genomic_DNA"/>
</dbReference>
<dbReference type="Gene3D" id="3.40.50.1820">
    <property type="entry name" value="alpha/beta hydrolase"/>
    <property type="match status" value="1"/>
</dbReference>
<keyword evidence="3" id="KW-0378">Hydrolase</keyword>
<dbReference type="Pfam" id="PF06259">
    <property type="entry name" value="Abhydrolase_8"/>
    <property type="match status" value="1"/>
</dbReference>
<gene>
    <name evidence="3" type="ORF">LWC34_37905</name>
</gene>
<reference evidence="3 4" key="1">
    <citation type="submission" date="2021-12" db="EMBL/GenBank/DDBJ databases">
        <title>Genome sequence of Kibdelosporangium philippinense ATCC 49844.</title>
        <authorList>
            <person name="Fedorov E.A."/>
            <person name="Omeragic M."/>
            <person name="Shalygina K.F."/>
            <person name="Maclea K.S."/>
        </authorList>
    </citation>
    <scope>NUCLEOTIDE SEQUENCE [LARGE SCALE GENOMIC DNA]</scope>
    <source>
        <strain evidence="3 4">ATCC 49844</strain>
    </source>
</reference>
<dbReference type="Pfam" id="PF06013">
    <property type="entry name" value="WXG100"/>
    <property type="match status" value="1"/>
</dbReference>
<dbReference type="Gene3D" id="1.10.287.1060">
    <property type="entry name" value="ESAT-6-like"/>
    <property type="match status" value="1"/>
</dbReference>
<sequence length="537" mass="57172">MATYDDLIRVDPNAYAEEARNWQKAADGIRDRGNDLDQKIKKLEEWQGAAADAAKAKLAGYRKQYADAAATMAQIPPVLNDAAQRFGRARSEAFRLIDEARKAAWDFDRDGKVITPGPPPVSMAGLELEAGRLQDAMRAQIDECSRADADTANALRRLSAQSAGLAAPDQATIAAAATAIPPRTTAPTEVKKWWDSLSPMQQESLLFTHAAEIGALDGVPAVVRDRANRNRLVELQGQLEAEKQRLEARGGQLSPQERDRLGEIDGKLKGILAIAGRLNSGDATQQQAFLLGIDTAVNGRAIIAMGNPDTAANVCTYVPGTGAKLAGASGEMERADRMNTAATRAGSPSTSTIAWIGYDAPQSIFPEAGSESYAEGARKDLDRFQDGLRATHEGQRSHNVVLGHSYGTTVVGHAAHHERLDVDGVVLLGSPGLGWEVGNAKDLNLPPEHVYATTAENDSIKNTNIPDSYNDPVSQAADPLGRDPADPRFGGQVFTSSPGTPGGILGSGTGEAHSQYWDQDKLALPNIGKIIAGQRPD</sequence>
<feature type="compositionally biased region" description="Gly residues" evidence="1">
    <location>
        <begin position="500"/>
        <end position="509"/>
    </location>
</feature>
<accession>A0ABS8ZRV1</accession>
<evidence type="ECO:0000313" key="3">
    <source>
        <dbReference type="EMBL" id="MCE7008547.1"/>
    </source>
</evidence>
<dbReference type="InterPro" id="IPR029058">
    <property type="entry name" value="AB_hydrolase_fold"/>
</dbReference>
<dbReference type="Proteomes" id="UP001521150">
    <property type="component" value="Unassembled WGS sequence"/>
</dbReference>
<dbReference type="SUPFAM" id="SSF140453">
    <property type="entry name" value="EsxAB dimer-like"/>
    <property type="match status" value="1"/>
</dbReference>
<organism evidence="3 4">
    <name type="scientific">Kibdelosporangium philippinense</name>
    <dbReference type="NCBI Taxonomy" id="211113"/>
    <lineage>
        <taxon>Bacteria</taxon>
        <taxon>Bacillati</taxon>
        <taxon>Actinomycetota</taxon>
        <taxon>Actinomycetes</taxon>
        <taxon>Pseudonocardiales</taxon>
        <taxon>Pseudonocardiaceae</taxon>
        <taxon>Kibdelosporangium</taxon>
    </lineage>
</organism>
<dbReference type="InterPro" id="IPR010427">
    <property type="entry name" value="DUF1023"/>
</dbReference>
<name>A0ABS8ZRV1_9PSEU</name>
<dbReference type="RefSeq" id="WP_233730037.1">
    <property type="nucleotide sequence ID" value="NZ_JAJVCN010000003.1"/>
</dbReference>
<dbReference type="InterPro" id="IPR036689">
    <property type="entry name" value="ESAT-6-like_sf"/>
</dbReference>
<evidence type="ECO:0000259" key="2">
    <source>
        <dbReference type="Pfam" id="PF06259"/>
    </source>
</evidence>
<comment type="caution">
    <text evidence="3">The sequence shown here is derived from an EMBL/GenBank/DDBJ whole genome shotgun (WGS) entry which is preliminary data.</text>
</comment>
<protein>
    <submittedName>
        <fullName evidence="3">Alpha/beta hydrolase family protein</fullName>
    </submittedName>
</protein>
<feature type="domain" description="DUF1023" evidence="2">
    <location>
        <begin position="294"/>
        <end position="463"/>
    </location>
</feature>
<proteinExistence type="predicted"/>
<evidence type="ECO:0000256" key="1">
    <source>
        <dbReference type="SAM" id="MobiDB-lite"/>
    </source>
</evidence>
<dbReference type="InterPro" id="IPR010310">
    <property type="entry name" value="T7SS_ESAT-6-like"/>
</dbReference>
<feature type="region of interest" description="Disordered" evidence="1">
    <location>
        <begin position="493"/>
        <end position="512"/>
    </location>
</feature>
<keyword evidence="4" id="KW-1185">Reference proteome</keyword>
<dbReference type="GO" id="GO:0016787">
    <property type="term" value="F:hydrolase activity"/>
    <property type="evidence" value="ECO:0007669"/>
    <property type="project" value="UniProtKB-KW"/>
</dbReference>
<evidence type="ECO:0000313" key="4">
    <source>
        <dbReference type="Proteomes" id="UP001521150"/>
    </source>
</evidence>
<dbReference type="SUPFAM" id="SSF53474">
    <property type="entry name" value="alpha/beta-Hydrolases"/>
    <property type="match status" value="1"/>
</dbReference>